<keyword evidence="8" id="KW-0902">Two-component regulatory system</keyword>
<dbReference type="GO" id="GO:0000155">
    <property type="term" value="F:phosphorelay sensor kinase activity"/>
    <property type="evidence" value="ECO:0007669"/>
    <property type="project" value="InterPro"/>
</dbReference>
<dbReference type="EC" id="2.7.13.3" evidence="2"/>
<dbReference type="Gene3D" id="3.30.565.10">
    <property type="entry name" value="Histidine kinase-like ATPase, C-terminal domain"/>
    <property type="match status" value="1"/>
</dbReference>
<evidence type="ECO:0000259" key="10">
    <source>
        <dbReference type="PROSITE" id="PS50112"/>
    </source>
</evidence>
<dbReference type="NCBIfam" id="TIGR00229">
    <property type="entry name" value="sensory_box"/>
    <property type="match status" value="1"/>
</dbReference>
<evidence type="ECO:0000256" key="5">
    <source>
        <dbReference type="ARBA" id="ARBA00022741"/>
    </source>
</evidence>
<sequence length="536" mass="60321">MNIDPLYILNANYRCKYEYGLSPFEKPNLVSKLSDDALNQKKEEYKELISMTKFFMTKLLAFLEKIPTVIFITDDNGGVIESFGDELLLNSLNLGEGLIFNEKISGTNSVTLSLAHKQPIQVVGKQHFFHMLHGYSCSTCPFSLTDCDKTSGTITLMTTVDNSSPFHLGLVSSAVDSIERELKLRDTNQRLSLLNQMMISSIKNGIVITDNNGIIIDFNATAEEILSVKKSEIIGDKIENYNDISCILKKVIQNQEEFQDVEHTFSNGKTCIIDAFPLYSESNRLEGGFIQFRDITERRKLEDEIIASEKFSAIGKLSAGLAHEIRNPLTPIMGFVKLVMEKHKEDIKTEQYLTLVLNELRRVKKLVDDFVIVSKPETPSKELINIKTLIDETTNLMQSQFLLHNASIEINNQLEEEIFLKMDGSQIKQVLINLIQNALDAIEEKGKITISLMKVNLEVVIVVEDNGAGIEDTLLAKLFNPFFSTKEEGIGLGLSICYRIIQNHQGDITVHSTLGEGTTFKIYLPLNESIETEDIT</sequence>
<gene>
    <name evidence="11" type="ORF">BFG57_16840</name>
</gene>
<dbReference type="Pfam" id="PF13426">
    <property type="entry name" value="PAS_9"/>
    <property type="match status" value="1"/>
</dbReference>
<dbReference type="InterPro" id="IPR000014">
    <property type="entry name" value="PAS"/>
</dbReference>
<dbReference type="PROSITE" id="PS50109">
    <property type="entry name" value="HIS_KIN"/>
    <property type="match status" value="1"/>
</dbReference>
<keyword evidence="4" id="KW-0808">Transferase</keyword>
<evidence type="ECO:0000256" key="4">
    <source>
        <dbReference type="ARBA" id="ARBA00022679"/>
    </source>
</evidence>
<evidence type="ECO:0000313" key="11">
    <source>
        <dbReference type="EMBL" id="OEH92095.1"/>
    </source>
</evidence>
<evidence type="ECO:0000256" key="7">
    <source>
        <dbReference type="ARBA" id="ARBA00022840"/>
    </source>
</evidence>
<dbReference type="PANTHER" id="PTHR43065">
    <property type="entry name" value="SENSOR HISTIDINE KINASE"/>
    <property type="match status" value="1"/>
</dbReference>
<evidence type="ECO:0000256" key="2">
    <source>
        <dbReference type="ARBA" id="ARBA00012438"/>
    </source>
</evidence>
<evidence type="ECO:0000256" key="6">
    <source>
        <dbReference type="ARBA" id="ARBA00022777"/>
    </source>
</evidence>
<dbReference type="InterPro" id="IPR003594">
    <property type="entry name" value="HATPase_dom"/>
</dbReference>
<keyword evidence="3" id="KW-0597">Phosphoprotein</keyword>
<keyword evidence="7" id="KW-0067">ATP-binding</keyword>
<keyword evidence="6" id="KW-0418">Kinase</keyword>
<dbReference type="Proteomes" id="UP000095209">
    <property type="component" value="Unassembled WGS sequence"/>
</dbReference>
<dbReference type="Pfam" id="PF00512">
    <property type="entry name" value="HisKA"/>
    <property type="match status" value="1"/>
</dbReference>
<dbReference type="RefSeq" id="WP_069717891.1">
    <property type="nucleotide sequence ID" value="NZ_MJEH01000035.1"/>
</dbReference>
<evidence type="ECO:0000256" key="3">
    <source>
        <dbReference type="ARBA" id="ARBA00022553"/>
    </source>
</evidence>
<dbReference type="PROSITE" id="PS50112">
    <property type="entry name" value="PAS"/>
    <property type="match status" value="1"/>
</dbReference>
<dbReference type="SMART" id="SM00387">
    <property type="entry name" value="HATPase_c"/>
    <property type="match status" value="1"/>
</dbReference>
<dbReference type="Gene3D" id="1.10.287.130">
    <property type="match status" value="1"/>
</dbReference>
<dbReference type="SUPFAM" id="SSF47384">
    <property type="entry name" value="Homodimeric domain of signal transducing histidine kinase"/>
    <property type="match status" value="1"/>
</dbReference>
<keyword evidence="12" id="KW-1185">Reference proteome</keyword>
<feature type="domain" description="Histidine kinase" evidence="9">
    <location>
        <begin position="320"/>
        <end position="528"/>
    </location>
</feature>
<evidence type="ECO:0000259" key="9">
    <source>
        <dbReference type="PROSITE" id="PS50109"/>
    </source>
</evidence>
<dbReference type="InterPro" id="IPR003661">
    <property type="entry name" value="HisK_dim/P_dom"/>
</dbReference>
<organism evidence="11 12">
    <name type="scientific">Bacillus solimangrovi</name>
    <dbReference type="NCBI Taxonomy" id="1305675"/>
    <lineage>
        <taxon>Bacteria</taxon>
        <taxon>Bacillati</taxon>
        <taxon>Bacillota</taxon>
        <taxon>Bacilli</taxon>
        <taxon>Bacillales</taxon>
        <taxon>Bacillaceae</taxon>
        <taxon>Bacillus</taxon>
    </lineage>
</organism>
<dbReference type="PANTHER" id="PTHR43065:SF10">
    <property type="entry name" value="PEROXIDE STRESS-ACTIVATED HISTIDINE KINASE MAK3"/>
    <property type="match status" value="1"/>
</dbReference>
<keyword evidence="5" id="KW-0547">Nucleotide-binding</keyword>
<comment type="caution">
    <text evidence="11">The sequence shown here is derived from an EMBL/GenBank/DDBJ whole genome shotgun (WGS) entry which is preliminary data.</text>
</comment>
<dbReference type="SUPFAM" id="SSF55874">
    <property type="entry name" value="ATPase domain of HSP90 chaperone/DNA topoisomerase II/histidine kinase"/>
    <property type="match status" value="1"/>
</dbReference>
<dbReference type="Gene3D" id="3.30.450.20">
    <property type="entry name" value="PAS domain"/>
    <property type="match status" value="1"/>
</dbReference>
<evidence type="ECO:0000313" key="12">
    <source>
        <dbReference type="Proteomes" id="UP000095209"/>
    </source>
</evidence>
<proteinExistence type="predicted"/>
<dbReference type="SUPFAM" id="SSF55785">
    <property type="entry name" value="PYP-like sensor domain (PAS domain)"/>
    <property type="match status" value="1"/>
</dbReference>
<dbReference type="InterPro" id="IPR004358">
    <property type="entry name" value="Sig_transdc_His_kin-like_C"/>
</dbReference>
<dbReference type="GO" id="GO:0005524">
    <property type="term" value="F:ATP binding"/>
    <property type="evidence" value="ECO:0007669"/>
    <property type="project" value="UniProtKB-KW"/>
</dbReference>
<dbReference type="InterPro" id="IPR035965">
    <property type="entry name" value="PAS-like_dom_sf"/>
</dbReference>
<feature type="domain" description="PAS" evidence="10">
    <location>
        <begin position="198"/>
        <end position="235"/>
    </location>
</feature>
<dbReference type="CDD" id="cd00082">
    <property type="entry name" value="HisKA"/>
    <property type="match status" value="1"/>
</dbReference>
<dbReference type="EMBL" id="MJEH01000035">
    <property type="protein sequence ID" value="OEH92095.1"/>
    <property type="molecule type" value="Genomic_DNA"/>
</dbReference>
<dbReference type="PRINTS" id="PR00344">
    <property type="entry name" value="BCTRLSENSOR"/>
</dbReference>
<dbReference type="CDD" id="cd00130">
    <property type="entry name" value="PAS"/>
    <property type="match status" value="1"/>
</dbReference>
<dbReference type="InterPro" id="IPR036890">
    <property type="entry name" value="HATPase_C_sf"/>
</dbReference>
<dbReference type="AlphaFoldDB" id="A0A1E5LDD6"/>
<evidence type="ECO:0000256" key="1">
    <source>
        <dbReference type="ARBA" id="ARBA00000085"/>
    </source>
</evidence>
<comment type="catalytic activity">
    <reaction evidence="1">
        <text>ATP + protein L-histidine = ADP + protein N-phospho-L-histidine.</text>
        <dbReference type="EC" id="2.7.13.3"/>
    </reaction>
</comment>
<evidence type="ECO:0000256" key="8">
    <source>
        <dbReference type="ARBA" id="ARBA00023012"/>
    </source>
</evidence>
<dbReference type="OrthoDB" id="9784397at2"/>
<dbReference type="Pfam" id="PF02518">
    <property type="entry name" value="HATPase_c"/>
    <property type="match status" value="1"/>
</dbReference>
<name>A0A1E5LDD6_9BACI</name>
<accession>A0A1E5LDD6</accession>
<dbReference type="STRING" id="1305675.BFG57_16840"/>
<dbReference type="InterPro" id="IPR036097">
    <property type="entry name" value="HisK_dim/P_sf"/>
</dbReference>
<dbReference type="Gene3D" id="3.30.450.40">
    <property type="match status" value="1"/>
</dbReference>
<protein>
    <recommendedName>
        <fullName evidence="2">histidine kinase</fullName>
        <ecNumber evidence="2">2.7.13.3</ecNumber>
    </recommendedName>
</protein>
<dbReference type="SMART" id="SM00388">
    <property type="entry name" value="HisKA"/>
    <property type="match status" value="1"/>
</dbReference>
<reference evidence="11 12" key="1">
    <citation type="submission" date="2016-08" db="EMBL/GenBank/DDBJ databases">
        <title>Genome of Bacillus solimangrovi GH2-4.</title>
        <authorList>
            <person name="Lim S."/>
            <person name="Kim B.-C."/>
        </authorList>
    </citation>
    <scope>NUCLEOTIDE SEQUENCE [LARGE SCALE GENOMIC DNA]</scope>
    <source>
        <strain evidence="11 12">GH2-4</strain>
    </source>
</reference>
<dbReference type="SMART" id="SM00091">
    <property type="entry name" value="PAS"/>
    <property type="match status" value="1"/>
</dbReference>
<dbReference type="InterPro" id="IPR005467">
    <property type="entry name" value="His_kinase_dom"/>
</dbReference>
<dbReference type="InterPro" id="IPR029016">
    <property type="entry name" value="GAF-like_dom_sf"/>
</dbReference>